<gene>
    <name evidence="1" type="ORF">SNAT2548_LOCUS7032</name>
</gene>
<evidence type="ECO:0000313" key="2">
    <source>
        <dbReference type="Proteomes" id="UP000604046"/>
    </source>
</evidence>
<comment type="caution">
    <text evidence="1">The sequence shown here is derived from an EMBL/GenBank/DDBJ whole genome shotgun (WGS) entry which is preliminary data.</text>
</comment>
<keyword evidence="2" id="KW-1185">Reference proteome</keyword>
<organism evidence="1 2">
    <name type="scientific">Symbiodinium natans</name>
    <dbReference type="NCBI Taxonomy" id="878477"/>
    <lineage>
        <taxon>Eukaryota</taxon>
        <taxon>Sar</taxon>
        <taxon>Alveolata</taxon>
        <taxon>Dinophyceae</taxon>
        <taxon>Suessiales</taxon>
        <taxon>Symbiodiniaceae</taxon>
        <taxon>Symbiodinium</taxon>
    </lineage>
</organism>
<dbReference type="AlphaFoldDB" id="A0A812JPG8"/>
<dbReference type="EMBL" id="CAJNDS010000480">
    <property type="protein sequence ID" value="CAE7210627.1"/>
    <property type="molecule type" value="Genomic_DNA"/>
</dbReference>
<name>A0A812JPG8_9DINO</name>
<protein>
    <submittedName>
        <fullName evidence="1">Uncharacterized protein</fullName>
    </submittedName>
</protein>
<dbReference type="Proteomes" id="UP000604046">
    <property type="component" value="Unassembled WGS sequence"/>
</dbReference>
<proteinExistence type="predicted"/>
<sequence>MPTLLTDRSAMWPEDPVEVASVFSVSSMPTSVSVPTASVCRTTSWVLSTTSPTVDKESFCNHEVVSMVGEACSSSAEAQSHAGGDCF</sequence>
<reference evidence="1" key="1">
    <citation type="submission" date="2021-02" db="EMBL/GenBank/DDBJ databases">
        <authorList>
            <person name="Dougan E. K."/>
            <person name="Rhodes N."/>
            <person name="Thang M."/>
            <person name="Chan C."/>
        </authorList>
    </citation>
    <scope>NUCLEOTIDE SEQUENCE</scope>
</reference>
<dbReference type="OrthoDB" id="412774at2759"/>
<accession>A0A812JPG8</accession>
<evidence type="ECO:0000313" key="1">
    <source>
        <dbReference type="EMBL" id="CAE7210627.1"/>
    </source>
</evidence>